<dbReference type="InterPro" id="IPR032781">
    <property type="entry name" value="ABC_tran_Xtn"/>
</dbReference>
<dbReference type="GO" id="GO:0005524">
    <property type="term" value="F:ATP binding"/>
    <property type="evidence" value="ECO:0007669"/>
    <property type="project" value="UniProtKB-KW"/>
</dbReference>
<evidence type="ECO:0000259" key="6">
    <source>
        <dbReference type="PROSITE" id="PS50893"/>
    </source>
</evidence>
<sequence length="680" mass="75460">MEEVLQAQHESLDSTDPFASAWSTALAEVENKNIRKVPWGGRGKGGRGTSRRTFQPDDIVVDGITLEYVNDAQLTGSGAGGSKLLLSDAYLKLLPGKVYALVGRNGVGKSTLLKRISARKLPGFPPHINPLLVPQEIFGYKDLTPVQYLLQHFAKQKGQSKEGNKLSIAALEEQLDSLDADADDYQQKMEDLCNRIANLEDSDEIENENEAIVERACDALRFFGVPLSAFYTPTAQLSGGIRKKVALASVLMEKQQLILLDEPTCHIDIDGILQLRQLIDDCIQSNGTVILISHDIDLMNDVATDVIHFLNHKLEYYTGNYYDFVKYRTEIVKHQIRQAEALEKQRTSMVNTIDNLKKKISGTESRVAKKKLDRVIEAKKKKLERHGIEKNDHGHRRTDQNDGGIKKGSINVLDAHTRSNLSHKELVKRAEVLLGPVPDKAVQFDFRPVSSSWGDEPLVMLMDVGQCYDPDEGNVFDCVELCVREGSRTIILGENGSGKSSLLSILAKQANPSEGTVHYANGLVVGYFHQHATDNLLRTKEDKLVTPLSYLSSKYPAKTEQEVRGELTRFGLSPKQSGTNVKFLSGGERCRLCMASMMLGDPQLIVIDEISNHLDCESVEALIYGLKQWNGTVILASHDANLMRCIGGECFVLFNGKLQRVNGGIDSYLRILLSMILNKG</sequence>
<organism evidence="7 8">
    <name type="scientific">Cyclotella cryptica</name>
    <dbReference type="NCBI Taxonomy" id="29204"/>
    <lineage>
        <taxon>Eukaryota</taxon>
        <taxon>Sar</taxon>
        <taxon>Stramenopiles</taxon>
        <taxon>Ochrophyta</taxon>
        <taxon>Bacillariophyta</taxon>
        <taxon>Coscinodiscophyceae</taxon>
        <taxon>Thalassiosirophycidae</taxon>
        <taxon>Stephanodiscales</taxon>
        <taxon>Stephanodiscaceae</taxon>
        <taxon>Cyclotella</taxon>
    </lineage>
</organism>
<proteinExistence type="predicted"/>
<dbReference type="InterPro" id="IPR003439">
    <property type="entry name" value="ABC_transporter-like_ATP-bd"/>
</dbReference>
<dbReference type="AlphaFoldDB" id="A0ABD3PFR7"/>
<dbReference type="InterPro" id="IPR050611">
    <property type="entry name" value="ABCF"/>
</dbReference>
<dbReference type="SMART" id="SM00382">
    <property type="entry name" value="AAA"/>
    <property type="match status" value="2"/>
</dbReference>
<evidence type="ECO:0000256" key="4">
    <source>
        <dbReference type="SAM" id="Coils"/>
    </source>
</evidence>
<dbReference type="InterPro" id="IPR027417">
    <property type="entry name" value="P-loop_NTPase"/>
</dbReference>
<dbReference type="PANTHER" id="PTHR19211:SF117">
    <property type="entry name" value="ATP-BINDING CASSETTE SUB-FAMILY F MEMBER 3"/>
    <property type="match status" value="1"/>
</dbReference>
<dbReference type="Pfam" id="PF00005">
    <property type="entry name" value="ABC_tran"/>
    <property type="match status" value="2"/>
</dbReference>
<evidence type="ECO:0000313" key="7">
    <source>
        <dbReference type="EMBL" id="KAL3786819.1"/>
    </source>
</evidence>
<keyword evidence="8" id="KW-1185">Reference proteome</keyword>
<dbReference type="FunFam" id="3.40.50.300:FF:000011">
    <property type="entry name" value="Putative ABC transporter ATP-binding component"/>
    <property type="match status" value="1"/>
</dbReference>
<feature type="coiled-coil region" evidence="4">
    <location>
        <begin position="168"/>
        <end position="202"/>
    </location>
</feature>
<accession>A0ABD3PFR7</accession>
<dbReference type="Pfam" id="PF12848">
    <property type="entry name" value="ABC_tran_Xtn"/>
    <property type="match status" value="1"/>
</dbReference>
<dbReference type="Gene3D" id="3.40.50.300">
    <property type="entry name" value="P-loop containing nucleotide triphosphate hydrolases"/>
    <property type="match status" value="2"/>
</dbReference>
<dbReference type="PROSITE" id="PS50893">
    <property type="entry name" value="ABC_TRANSPORTER_2"/>
    <property type="match status" value="2"/>
</dbReference>
<protein>
    <recommendedName>
        <fullName evidence="6">ABC transporter domain-containing protein</fullName>
    </recommendedName>
</protein>
<keyword evidence="3" id="KW-0067">ATP-binding</keyword>
<evidence type="ECO:0000256" key="2">
    <source>
        <dbReference type="ARBA" id="ARBA00022741"/>
    </source>
</evidence>
<feature type="domain" description="ABC transporter" evidence="6">
    <location>
        <begin position="69"/>
        <end position="336"/>
    </location>
</feature>
<keyword evidence="1" id="KW-0677">Repeat</keyword>
<evidence type="ECO:0000256" key="3">
    <source>
        <dbReference type="ARBA" id="ARBA00022840"/>
    </source>
</evidence>
<feature type="coiled-coil region" evidence="4">
    <location>
        <begin position="339"/>
        <end position="373"/>
    </location>
</feature>
<comment type="caution">
    <text evidence="7">The sequence shown here is derived from an EMBL/GenBank/DDBJ whole genome shotgun (WGS) entry which is preliminary data.</text>
</comment>
<evidence type="ECO:0000256" key="5">
    <source>
        <dbReference type="SAM" id="MobiDB-lite"/>
    </source>
</evidence>
<name>A0ABD3PFR7_9STRA</name>
<dbReference type="Proteomes" id="UP001516023">
    <property type="component" value="Unassembled WGS sequence"/>
</dbReference>
<dbReference type="SUPFAM" id="SSF52540">
    <property type="entry name" value="P-loop containing nucleoside triphosphate hydrolases"/>
    <property type="match status" value="2"/>
</dbReference>
<dbReference type="EMBL" id="JABMIG020000187">
    <property type="protein sequence ID" value="KAL3786819.1"/>
    <property type="molecule type" value="Genomic_DNA"/>
</dbReference>
<feature type="compositionally biased region" description="Basic and acidic residues" evidence="5">
    <location>
        <begin position="387"/>
        <end position="400"/>
    </location>
</feature>
<dbReference type="PANTHER" id="PTHR19211">
    <property type="entry name" value="ATP-BINDING TRANSPORT PROTEIN-RELATED"/>
    <property type="match status" value="1"/>
</dbReference>
<keyword evidence="2" id="KW-0547">Nucleotide-binding</keyword>
<gene>
    <name evidence="7" type="ORF">HJC23_008093</name>
</gene>
<keyword evidence="4" id="KW-0175">Coiled coil</keyword>
<evidence type="ECO:0000256" key="1">
    <source>
        <dbReference type="ARBA" id="ARBA00022737"/>
    </source>
</evidence>
<feature type="domain" description="ABC transporter" evidence="6">
    <location>
        <begin position="459"/>
        <end position="680"/>
    </location>
</feature>
<dbReference type="InterPro" id="IPR003593">
    <property type="entry name" value="AAA+_ATPase"/>
</dbReference>
<reference evidence="7 8" key="1">
    <citation type="journal article" date="2020" name="G3 (Bethesda)">
        <title>Improved Reference Genome for Cyclotella cryptica CCMP332, a Model for Cell Wall Morphogenesis, Salinity Adaptation, and Lipid Production in Diatoms (Bacillariophyta).</title>
        <authorList>
            <person name="Roberts W.R."/>
            <person name="Downey K.M."/>
            <person name="Ruck E.C."/>
            <person name="Traller J.C."/>
            <person name="Alverson A.J."/>
        </authorList>
    </citation>
    <scope>NUCLEOTIDE SEQUENCE [LARGE SCALE GENOMIC DNA]</scope>
    <source>
        <strain evidence="7 8">CCMP332</strain>
    </source>
</reference>
<evidence type="ECO:0000313" key="8">
    <source>
        <dbReference type="Proteomes" id="UP001516023"/>
    </source>
</evidence>
<feature type="region of interest" description="Disordered" evidence="5">
    <location>
        <begin position="387"/>
        <end position="406"/>
    </location>
</feature>